<dbReference type="CDD" id="cd00590">
    <property type="entry name" value="RRM_SF"/>
    <property type="match status" value="1"/>
</dbReference>
<evidence type="ECO:0000256" key="1">
    <source>
        <dbReference type="PROSITE-ProRule" id="PRU00176"/>
    </source>
</evidence>
<feature type="region of interest" description="Disordered" evidence="2">
    <location>
        <begin position="384"/>
        <end position="463"/>
    </location>
</feature>
<dbReference type="EMBL" id="VSWC01000053">
    <property type="protein sequence ID" value="KAA1101937.1"/>
    <property type="molecule type" value="Genomic_DNA"/>
</dbReference>
<dbReference type="SMART" id="SM00360">
    <property type="entry name" value="RRM"/>
    <property type="match status" value="1"/>
</dbReference>
<dbReference type="GO" id="GO:0005654">
    <property type="term" value="C:nucleoplasm"/>
    <property type="evidence" value="ECO:0007669"/>
    <property type="project" value="TreeGrafter"/>
</dbReference>
<dbReference type="Pfam" id="PF04146">
    <property type="entry name" value="YTH"/>
    <property type="match status" value="1"/>
</dbReference>
<dbReference type="InterPro" id="IPR012677">
    <property type="entry name" value="Nucleotide-bd_a/b_plait_sf"/>
</dbReference>
<feature type="compositionally biased region" description="Low complexity" evidence="2">
    <location>
        <begin position="60"/>
        <end position="95"/>
    </location>
</feature>
<dbReference type="PANTHER" id="PTHR12357:SF3">
    <property type="entry name" value="YTH DOMAIN-CONTAINING PROTEIN 1"/>
    <property type="match status" value="1"/>
</dbReference>
<feature type="compositionally biased region" description="Low complexity" evidence="2">
    <location>
        <begin position="441"/>
        <end position="463"/>
    </location>
</feature>
<evidence type="ECO:0008006" key="7">
    <source>
        <dbReference type="Google" id="ProtNLM"/>
    </source>
</evidence>
<comment type="caution">
    <text evidence="5">The sequence shown here is derived from an EMBL/GenBank/DDBJ whole genome shotgun (WGS) entry which is preliminary data.</text>
</comment>
<feature type="compositionally biased region" description="Basic residues" evidence="2">
    <location>
        <begin position="244"/>
        <end position="258"/>
    </location>
</feature>
<keyword evidence="6" id="KW-1185">Reference proteome</keyword>
<dbReference type="GO" id="GO:1990247">
    <property type="term" value="F:N6-methyladenosine-containing RNA reader activity"/>
    <property type="evidence" value="ECO:0007669"/>
    <property type="project" value="TreeGrafter"/>
</dbReference>
<dbReference type="CDD" id="cd21134">
    <property type="entry name" value="YTH"/>
    <property type="match status" value="1"/>
</dbReference>
<feature type="compositionally biased region" description="Acidic residues" evidence="2">
    <location>
        <begin position="692"/>
        <end position="702"/>
    </location>
</feature>
<dbReference type="InterPro" id="IPR000504">
    <property type="entry name" value="RRM_dom"/>
</dbReference>
<feature type="compositionally biased region" description="Pro residues" evidence="2">
    <location>
        <begin position="96"/>
        <end position="107"/>
    </location>
</feature>
<feature type="domain" description="YTH" evidence="4">
    <location>
        <begin position="472"/>
        <end position="608"/>
    </location>
</feature>
<feature type="compositionally biased region" description="Polar residues" evidence="2">
    <location>
        <begin position="429"/>
        <end position="440"/>
    </location>
</feature>
<feature type="region of interest" description="Disordered" evidence="2">
    <location>
        <begin position="1"/>
        <end position="39"/>
    </location>
</feature>
<dbReference type="OrthoDB" id="6103986at2759"/>
<feature type="region of interest" description="Disordered" evidence="2">
    <location>
        <begin position="614"/>
        <end position="648"/>
    </location>
</feature>
<evidence type="ECO:0000256" key="2">
    <source>
        <dbReference type="SAM" id="MobiDB-lite"/>
    </source>
</evidence>
<evidence type="ECO:0000313" key="5">
    <source>
        <dbReference type="EMBL" id="KAA1101937.1"/>
    </source>
</evidence>
<feature type="region of interest" description="Disordered" evidence="2">
    <location>
        <begin position="679"/>
        <end position="704"/>
    </location>
</feature>
<organism evidence="5 6">
    <name type="scientific">Puccinia graminis f. sp. tritici</name>
    <dbReference type="NCBI Taxonomy" id="56615"/>
    <lineage>
        <taxon>Eukaryota</taxon>
        <taxon>Fungi</taxon>
        <taxon>Dikarya</taxon>
        <taxon>Basidiomycota</taxon>
        <taxon>Pucciniomycotina</taxon>
        <taxon>Pucciniomycetes</taxon>
        <taxon>Pucciniales</taxon>
        <taxon>Pucciniaceae</taxon>
        <taxon>Puccinia</taxon>
    </lineage>
</organism>
<sequence length="817" mass="92186">MTQQQQQPTNNNNNNNNNPLQEPLTNEPPTTTTTTTAYYNNYQQQQQQPLNYYQQQQPNYTPNYYQQQPYQQPLNYNNNNNSFNIPPLQYQQQPYLPHPPPPPPPPQQQQQPIIYNSSPLRPHHHHIKPSTYHSPQTTPFGSPKPHHHHHHWKNNRHHIRSPASPRHPPPLFSPRSPYSSTSSPSTQGPQSPSSLPPIISHQQQHQPLLRGSLAQAKLRGHPIPTNSFKPEHIPFATLSLQHTPPHHQQHHHHHHHNKTALPKPPIHSQHALWVGNIPNDASHEELWKFFSAQPITTPTFKQQQLTGGAGVESIHLIARSNCAFVNYLSHAHLNQAISLCNGKPLRPLDPYCKPLLCRIRKPEDNIKSGVGAQRIGGLHRSWVKRSADHPPSSHHNQFNKHRHTLPPSSTTTQNTKNLHNNNNNREIIHQQQHSNSLNEPSTTNLRTSSTLTAASNQSQSTTSSFLASHFPRRYFILKAYTDEDLRISVDRSIWVSQAHNEPILDQAYRTSGEGVFLIFSANQSGSFFGYARMAGPIAGVRGRRQSLPPASPPTEASIKAAAGRTRSASIGTPDRALEGLFVDLPPSASPRALSPVLPELPLRWPGSPVRRSLPILGPPRTPQSVLQPSSTISNTTTPTLTKDPHSTNTTLPFTSPLLSHDHHQLIPDAHPAQILVQDRNQQSTHDHHDNGDGEDDDEDDEDKLMSGKPFKVEWIRVQKLSFYRTKNLRNPFNGNREVKVSRDGTEVEPSIGAAIVAEIENEFNRHHHHQHQQIHQVQQDQQIHHHQQELQQPIQQHTQPSSSSSGLPALQDQHFQA</sequence>
<feature type="compositionally biased region" description="Low complexity" evidence="2">
    <location>
        <begin position="173"/>
        <end position="207"/>
    </location>
</feature>
<dbReference type="InterPro" id="IPR007275">
    <property type="entry name" value="YTH_domain"/>
</dbReference>
<reference evidence="5 6" key="1">
    <citation type="submission" date="2019-05" db="EMBL/GenBank/DDBJ databases">
        <title>Emergence of the Ug99 lineage of the wheat stem rust pathogen through somatic hybridization.</title>
        <authorList>
            <person name="Li F."/>
            <person name="Upadhyaya N.M."/>
            <person name="Sperschneider J."/>
            <person name="Matny O."/>
            <person name="Nguyen-Phuc H."/>
            <person name="Mago R."/>
            <person name="Raley C."/>
            <person name="Miller M.E."/>
            <person name="Silverstein K.A.T."/>
            <person name="Henningsen E."/>
            <person name="Hirsch C.D."/>
            <person name="Visser B."/>
            <person name="Pretorius Z.A."/>
            <person name="Steffenson B.J."/>
            <person name="Schwessinger B."/>
            <person name="Dodds P.N."/>
            <person name="Figueroa M."/>
        </authorList>
    </citation>
    <scope>NUCLEOTIDE SEQUENCE [LARGE SCALE GENOMIC DNA]</scope>
    <source>
        <strain evidence="5">21-0</strain>
    </source>
</reference>
<feature type="compositionally biased region" description="Low complexity" evidence="2">
    <location>
        <begin position="789"/>
        <end position="799"/>
    </location>
</feature>
<evidence type="ECO:0000313" key="6">
    <source>
        <dbReference type="Proteomes" id="UP000324748"/>
    </source>
</evidence>
<keyword evidence="1" id="KW-0694">RNA-binding</keyword>
<feature type="region of interest" description="Disordered" evidence="2">
    <location>
        <begin position="542"/>
        <end position="568"/>
    </location>
</feature>
<feature type="domain" description="RRM" evidence="3">
    <location>
        <begin position="270"/>
        <end position="348"/>
    </location>
</feature>
<feature type="compositionally biased region" description="Basic and acidic residues" evidence="2">
    <location>
        <begin position="736"/>
        <end position="745"/>
    </location>
</feature>
<feature type="compositionally biased region" description="Polar residues" evidence="2">
    <location>
        <begin position="131"/>
        <end position="140"/>
    </location>
</feature>
<dbReference type="Proteomes" id="UP000324748">
    <property type="component" value="Unassembled WGS sequence"/>
</dbReference>
<dbReference type="GO" id="GO:0000381">
    <property type="term" value="P:regulation of alternative mRNA splicing, via spliceosome"/>
    <property type="evidence" value="ECO:0007669"/>
    <property type="project" value="TreeGrafter"/>
</dbReference>
<dbReference type="Gene3D" id="3.10.590.10">
    <property type="entry name" value="ph1033 like domains"/>
    <property type="match status" value="2"/>
</dbReference>
<dbReference type="SUPFAM" id="SSF54928">
    <property type="entry name" value="RNA-binding domain, RBD"/>
    <property type="match status" value="1"/>
</dbReference>
<protein>
    <recommendedName>
        <fullName evidence="7">YTH domain-containing protein</fullName>
    </recommendedName>
</protein>
<gene>
    <name evidence="5" type="ORF">PGT21_033830</name>
</gene>
<feature type="region of interest" description="Disordered" evidence="2">
    <location>
        <begin position="60"/>
        <end position="207"/>
    </location>
</feature>
<proteinExistence type="predicted"/>
<dbReference type="InterPro" id="IPR035979">
    <property type="entry name" value="RBD_domain_sf"/>
</dbReference>
<name>A0A5B0PJY1_PUCGR</name>
<feature type="region of interest" description="Disordered" evidence="2">
    <location>
        <begin position="242"/>
        <end position="261"/>
    </location>
</feature>
<dbReference type="PROSITE" id="PS50102">
    <property type="entry name" value="RRM"/>
    <property type="match status" value="1"/>
</dbReference>
<feature type="compositionally biased region" description="Low complexity" evidence="2">
    <location>
        <begin position="410"/>
        <end position="424"/>
    </location>
</feature>
<evidence type="ECO:0000259" key="4">
    <source>
        <dbReference type="PROSITE" id="PS50882"/>
    </source>
</evidence>
<dbReference type="InterPro" id="IPR045168">
    <property type="entry name" value="YTH_prot"/>
</dbReference>
<dbReference type="GO" id="GO:0000398">
    <property type="term" value="P:mRNA splicing, via spliceosome"/>
    <property type="evidence" value="ECO:0007669"/>
    <property type="project" value="TreeGrafter"/>
</dbReference>
<feature type="domain" description="YTH" evidence="4">
    <location>
        <begin position="617"/>
        <end position="759"/>
    </location>
</feature>
<evidence type="ECO:0000259" key="3">
    <source>
        <dbReference type="PROSITE" id="PS50102"/>
    </source>
</evidence>
<feature type="region of interest" description="Disordered" evidence="2">
    <location>
        <begin position="728"/>
        <end position="747"/>
    </location>
</feature>
<feature type="region of interest" description="Disordered" evidence="2">
    <location>
        <begin position="765"/>
        <end position="817"/>
    </location>
</feature>
<feature type="compositionally biased region" description="Basic residues" evidence="2">
    <location>
        <begin position="144"/>
        <end position="160"/>
    </location>
</feature>
<dbReference type="GO" id="GO:0003729">
    <property type="term" value="F:mRNA binding"/>
    <property type="evidence" value="ECO:0007669"/>
    <property type="project" value="TreeGrafter"/>
</dbReference>
<accession>A0A5B0PJY1</accession>
<dbReference type="AlphaFoldDB" id="A0A5B0PJY1"/>
<dbReference type="PANTHER" id="PTHR12357">
    <property type="entry name" value="YTH YT521-B HOMOLOGY DOMAIN-CONTAINING"/>
    <property type="match status" value="1"/>
</dbReference>
<dbReference type="PROSITE" id="PS50882">
    <property type="entry name" value="YTH"/>
    <property type="match status" value="2"/>
</dbReference>
<dbReference type="Gene3D" id="3.30.70.330">
    <property type="match status" value="1"/>
</dbReference>
<feature type="compositionally biased region" description="Low complexity" evidence="2">
    <location>
        <begin position="629"/>
        <end position="641"/>
    </location>
</feature>